<name>A0A0D2HXB6_CLAB1</name>
<keyword evidence="2" id="KW-0472">Membrane</keyword>
<feature type="region of interest" description="Disordered" evidence="1">
    <location>
        <begin position="339"/>
        <end position="362"/>
    </location>
</feature>
<feature type="region of interest" description="Disordered" evidence="1">
    <location>
        <begin position="375"/>
        <end position="579"/>
    </location>
</feature>
<evidence type="ECO:0000256" key="1">
    <source>
        <dbReference type="SAM" id="MobiDB-lite"/>
    </source>
</evidence>
<feature type="compositionally biased region" description="Basic and acidic residues" evidence="1">
    <location>
        <begin position="831"/>
        <end position="845"/>
    </location>
</feature>
<feature type="compositionally biased region" description="Polar residues" evidence="1">
    <location>
        <begin position="813"/>
        <end position="830"/>
    </location>
</feature>
<organism evidence="3 4">
    <name type="scientific">Cladophialophora bantiana (strain ATCC 10958 / CBS 173.52 / CDC B-1940 / NIH 8579)</name>
    <name type="common">Xylohypha bantiana</name>
    <dbReference type="NCBI Taxonomy" id="1442370"/>
    <lineage>
        <taxon>Eukaryota</taxon>
        <taxon>Fungi</taxon>
        <taxon>Dikarya</taxon>
        <taxon>Ascomycota</taxon>
        <taxon>Pezizomycotina</taxon>
        <taxon>Eurotiomycetes</taxon>
        <taxon>Chaetothyriomycetidae</taxon>
        <taxon>Chaetothyriales</taxon>
        <taxon>Herpotrichiellaceae</taxon>
        <taxon>Cladophialophora</taxon>
    </lineage>
</organism>
<dbReference type="RefSeq" id="XP_016624677.1">
    <property type="nucleotide sequence ID" value="XM_016759349.1"/>
</dbReference>
<keyword evidence="4" id="KW-1185">Reference proteome</keyword>
<evidence type="ECO:0000313" key="3">
    <source>
        <dbReference type="EMBL" id="KIW98008.1"/>
    </source>
</evidence>
<feature type="compositionally biased region" description="Low complexity" evidence="1">
    <location>
        <begin position="755"/>
        <end position="791"/>
    </location>
</feature>
<protein>
    <submittedName>
        <fullName evidence="3">Uncharacterized protein</fullName>
    </submittedName>
</protein>
<sequence>MTQTIPDSPAASRARSTTHDLSLLLADIPFQICFVLLATIIGPLYLFVWTLDILPVALLNKIYCGLQATCLEATDIAESMDRFTRTKEHYLRGRYRRESRQPETPAAPPAADLTFDFDSKDSTLDLSFDIEKPFVKDEFTTKTTNQIEPSDDIGVALSDGPSCKERAQLKCSRIKEEQNQCVPQPNEWISPVPEVPSEIHVRFSVRGEQPSRNLPPCSIYSREWRQRVRRIIAPPEQTAEYISAEDAVDMSERNSTNVMGSTELPDPENGDGADKEPSLLPKPSLKSANKAAEEQPLHSSSPPESITKSSRKRLSTIGKWLLRPKTLWGKRASISITNPSVQRMLSNTPTSSSKSFQDATNQNQNQRIGGAFRARVSPKQAEAQDQFFLGRHPTESLRGGGNFDSVNTSHQWGNDHDAFNRHRRGPHRRQSSENSLTHIQIQRRPSRRTRGFDDRGVQRPEQSAQKPSNRKPKRLTQEPGDPGSTRTSPSTLANQAEDTPPHGLLDETQSSHTPLSHRPSPICEPTQQSHSSSHHSDPSPPIAVCNEQPDTRDNSCQAPPQAGPSLPQQRIPSTHRTSIRISVSDGRVLSTAEYKALPEKRAGMKAITLQDRDENQNKSVNGVESKVEGPRHERRPASRGGTRLDKSTFAGPFPKELQTPGAPQLEAKTEKTTPEGGASRLQKGVAGVKAQSRKPVLWKSTTGRPPVAADTKAHSAGPLLPTDHGKEEANINVKSNEHSTAITGPSSQHPAAVPSSSTRQQHSTTAQTSSQQSLTASASNRRNAAAAGSAAEQPTTIPVGEASVVGPSPVSSLSKRQGTGSRQDATTGESSRLRSYSDDENARRK</sequence>
<reference evidence="3" key="1">
    <citation type="submission" date="2015-01" db="EMBL/GenBank/DDBJ databases">
        <title>The Genome Sequence of Cladophialophora bantiana CBS 173.52.</title>
        <authorList>
            <consortium name="The Broad Institute Genomics Platform"/>
            <person name="Cuomo C."/>
            <person name="de Hoog S."/>
            <person name="Gorbushina A."/>
            <person name="Stielow B."/>
            <person name="Teixiera M."/>
            <person name="Abouelleil A."/>
            <person name="Chapman S.B."/>
            <person name="Priest M."/>
            <person name="Young S.K."/>
            <person name="Wortman J."/>
            <person name="Nusbaum C."/>
            <person name="Birren B."/>
        </authorList>
    </citation>
    <scope>NUCLEOTIDE SEQUENCE [LARGE SCALE GENOMIC DNA]</scope>
    <source>
        <strain evidence="3">CBS 173.52</strain>
    </source>
</reference>
<keyword evidence="2" id="KW-0812">Transmembrane</keyword>
<dbReference type="Proteomes" id="UP000053789">
    <property type="component" value="Unassembled WGS sequence"/>
</dbReference>
<gene>
    <name evidence="3" type="ORF">Z519_01592</name>
</gene>
<feature type="region of interest" description="Disordered" evidence="1">
    <location>
        <begin position="605"/>
        <end position="845"/>
    </location>
</feature>
<evidence type="ECO:0000256" key="2">
    <source>
        <dbReference type="SAM" id="Phobius"/>
    </source>
</evidence>
<feature type="transmembrane region" description="Helical" evidence="2">
    <location>
        <begin position="21"/>
        <end position="49"/>
    </location>
</feature>
<feature type="compositionally biased region" description="Polar residues" evidence="1">
    <location>
        <begin position="566"/>
        <end position="579"/>
    </location>
</feature>
<feature type="region of interest" description="Disordered" evidence="1">
    <location>
        <begin position="245"/>
        <end position="311"/>
    </location>
</feature>
<feature type="compositionally biased region" description="Polar residues" evidence="1">
    <location>
        <begin position="732"/>
        <end position="749"/>
    </location>
</feature>
<dbReference type="EMBL" id="KN846981">
    <property type="protein sequence ID" value="KIW98008.1"/>
    <property type="molecule type" value="Genomic_DNA"/>
</dbReference>
<feature type="compositionally biased region" description="Low complexity" evidence="1">
    <location>
        <begin position="299"/>
        <end position="308"/>
    </location>
</feature>
<dbReference type="VEuPathDB" id="FungiDB:Z519_01592"/>
<dbReference type="OrthoDB" id="4159998at2759"/>
<evidence type="ECO:0000313" key="4">
    <source>
        <dbReference type="Proteomes" id="UP000053789"/>
    </source>
</evidence>
<keyword evidence="2" id="KW-1133">Transmembrane helix</keyword>
<dbReference type="AlphaFoldDB" id="A0A0D2HXB6"/>
<feature type="compositionally biased region" description="Low complexity" evidence="1">
    <location>
        <begin position="798"/>
        <end position="812"/>
    </location>
</feature>
<proteinExistence type="predicted"/>
<dbReference type="HOGENOM" id="CLU_337063_0_0_1"/>
<accession>A0A0D2HXB6</accession>
<feature type="compositionally biased region" description="Polar residues" evidence="1">
    <location>
        <begin position="484"/>
        <end position="497"/>
    </location>
</feature>
<dbReference type="GeneID" id="27694520"/>